<dbReference type="Proteomes" id="UP000308197">
    <property type="component" value="Unassembled WGS sequence"/>
</dbReference>
<feature type="compositionally biased region" description="Polar residues" evidence="1">
    <location>
        <begin position="213"/>
        <end position="226"/>
    </location>
</feature>
<dbReference type="AlphaFoldDB" id="A0A5C3P8E6"/>
<evidence type="ECO:0000313" key="4">
    <source>
        <dbReference type="Proteomes" id="UP000308197"/>
    </source>
</evidence>
<sequence length="334" mass="36439">MADFQYIWAIVTGVLSILAMIPLAVRYINSQLPTKKLQPMFELLGDANSLLLSCVEEGLVYGRKAQNYETTLSQLRSKAEDARLRATSAKTYYEDLANWWKGLTQSIGEICMNVRDVRADISSNSLRERERLDAQRRASMAWAANGEQVAADDPSASTSSITAALSDVAVTHDFVDPTDASAPTVSPQHHATHTSSVSGTRDVSLFLRLSPDSSSETLVTPSTPSSIAMAPTSSHHDRRCSVFSASYSNSSMKSVRVRLKRGGNPLSRARIMARFVRQARATRSGLVFIVDPHRLTALELAGTDDDEDDGDWVDEQAVLVVAHASSAMPVTAHR</sequence>
<organism evidence="3 4">
    <name type="scientific">Polyporus arcularius HHB13444</name>
    <dbReference type="NCBI Taxonomy" id="1314778"/>
    <lineage>
        <taxon>Eukaryota</taxon>
        <taxon>Fungi</taxon>
        <taxon>Dikarya</taxon>
        <taxon>Basidiomycota</taxon>
        <taxon>Agaricomycotina</taxon>
        <taxon>Agaricomycetes</taxon>
        <taxon>Polyporales</taxon>
        <taxon>Polyporaceae</taxon>
        <taxon>Polyporus</taxon>
    </lineage>
</organism>
<gene>
    <name evidence="3" type="ORF">K466DRAFT_664142</name>
</gene>
<keyword evidence="2" id="KW-1133">Transmembrane helix</keyword>
<feature type="region of interest" description="Disordered" evidence="1">
    <location>
        <begin position="213"/>
        <end position="234"/>
    </location>
</feature>
<evidence type="ECO:0000256" key="2">
    <source>
        <dbReference type="SAM" id="Phobius"/>
    </source>
</evidence>
<keyword evidence="4" id="KW-1185">Reference proteome</keyword>
<evidence type="ECO:0000256" key="1">
    <source>
        <dbReference type="SAM" id="MobiDB-lite"/>
    </source>
</evidence>
<keyword evidence="2" id="KW-0472">Membrane</keyword>
<evidence type="ECO:0000313" key="3">
    <source>
        <dbReference type="EMBL" id="TFK85936.1"/>
    </source>
</evidence>
<name>A0A5C3P8E6_9APHY</name>
<protein>
    <submittedName>
        <fullName evidence="3">Uncharacterized protein</fullName>
    </submittedName>
</protein>
<proteinExistence type="predicted"/>
<feature type="transmembrane region" description="Helical" evidence="2">
    <location>
        <begin position="6"/>
        <end position="28"/>
    </location>
</feature>
<reference evidence="3 4" key="1">
    <citation type="journal article" date="2019" name="Nat. Ecol. Evol.">
        <title>Megaphylogeny resolves global patterns of mushroom evolution.</title>
        <authorList>
            <person name="Varga T."/>
            <person name="Krizsan K."/>
            <person name="Foldi C."/>
            <person name="Dima B."/>
            <person name="Sanchez-Garcia M."/>
            <person name="Sanchez-Ramirez S."/>
            <person name="Szollosi G.J."/>
            <person name="Szarkandi J.G."/>
            <person name="Papp V."/>
            <person name="Albert L."/>
            <person name="Andreopoulos W."/>
            <person name="Angelini C."/>
            <person name="Antonin V."/>
            <person name="Barry K.W."/>
            <person name="Bougher N.L."/>
            <person name="Buchanan P."/>
            <person name="Buyck B."/>
            <person name="Bense V."/>
            <person name="Catcheside P."/>
            <person name="Chovatia M."/>
            <person name="Cooper J."/>
            <person name="Damon W."/>
            <person name="Desjardin D."/>
            <person name="Finy P."/>
            <person name="Geml J."/>
            <person name="Haridas S."/>
            <person name="Hughes K."/>
            <person name="Justo A."/>
            <person name="Karasinski D."/>
            <person name="Kautmanova I."/>
            <person name="Kiss B."/>
            <person name="Kocsube S."/>
            <person name="Kotiranta H."/>
            <person name="LaButti K.M."/>
            <person name="Lechner B.E."/>
            <person name="Liimatainen K."/>
            <person name="Lipzen A."/>
            <person name="Lukacs Z."/>
            <person name="Mihaltcheva S."/>
            <person name="Morgado L.N."/>
            <person name="Niskanen T."/>
            <person name="Noordeloos M.E."/>
            <person name="Ohm R.A."/>
            <person name="Ortiz-Santana B."/>
            <person name="Ovrebo C."/>
            <person name="Racz N."/>
            <person name="Riley R."/>
            <person name="Savchenko A."/>
            <person name="Shiryaev A."/>
            <person name="Soop K."/>
            <person name="Spirin V."/>
            <person name="Szebenyi C."/>
            <person name="Tomsovsky M."/>
            <person name="Tulloss R.E."/>
            <person name="Uehling J."/>
            <person name="Grigoriev I.V."/>
            <person name="Vagvolgyi C."/>
            <person name="Papp T."/>
            <person name="Martin F.M."/>
            <person name="Miettinen O."/>
            <person name="Hibbett D.S."/>
            <person name="Nagy L.G."/>
        </authorList>
    </citation>
    <scope>NUCLEOTIDE SEQUENCE [LARGE SCALE GENOMIC DNA]</scope>
    <source>
        <strain evidence="3 4">HHB13444</strain>
    </source>
</reference>
<keyword evidence="2" id="KW-0812">Transmembrane</keyword>
<dbReference type="EMBL" id="ML211225">
    <property type="protein sequence ID" value="TFK85936.1"/>
    <property type="molecule type" value="Genomic_DNA"/>
</dbReference>
<dbReference type="InParanoid" id="A0A5C3P8E6"/>
<accession>A0A5C3P8E6</accession>